<protein>
    <submittedName>
        <fullName evidence="2">Uncharacterized protein</fullName>
    </submittedName>
</protein>
<keyword evidence="1" id="KW-1133">Transmembrane helix</keyword>
<proteinExistence type="predicted"/>
<evidence type="ECO:0000313" key="2">
    <source>
        <dbReference type="EMBL" id="WKK81198.2"/>
    </source>
</evidence>
<reference evidence="2" key="1">
    <citation type="submission" date="2023-08" db="EMBL/GenBank/DDBJ databases">
        <title>Comparative genomics and taxonomic characterization of three novel marine species of genus Marivirga.</title>
        <authorList>
            <person name="Muhammad N."/>
            <person name="Kim S.-G."/>
        </authorList>
    </citation>
    <scope>NUCLEOTIDE SEQUENCE</scope>
    <source>
        <strain evidence="2">BKB1-2</strain>
    </source>
</reference>
<dbReference type="KEGG" id="marp:QYS47_02145"/>
<name>A0AA49GEW8_9BACT</name>
<dbReference type="Proteomes" id="UP001232019">
    <property type="component" value="Chromosome"/>
</dbReference>
<keyword evidence="1" id="KW-0472">Membrane</keyword>
<sequence length="490" mass="57487">MIYNLFIKGFTDGGIRIENEIIQGEEFLTIADFQDNESNTHIVFKNCTFLKKLSIDIFNNSKSKLKKVKFHNCKIIKDLEIYHCKNSEFSFSGSRTEIHKIDIFNCYEGCKFDFNNISCSILDFTSVYKEQFLKIFSCNFNSISLNGTMDLVVKILGRGTLVKEFVMSSVDSGNIEISESQIDSLVAYDCFFTWLTFKGKNGEVQSQKFDIYNSEVENLNLDKIQVNFFRLNFVKIIERGNVTNSKFVNEAYFQNLDFTKLNLNNLDFFKLKELSFSGSTLNGGVFQAIKWPETYFLKSKFNFKSFVITPLRFFKNLFSHNKFENSGFDLIKEKSLAEQYRQLKVISQNNGDRFSSLQFYQNEMNSNLLIGSQDKSLNGYDRFLLKTNKWFSNFGLDYFRPLIWLLFLHTFIFTFMIISGYNSMEFIWPWNNSWYEIGNSVGYYFYLINPLHKLPSEEIGVILGLDFISRIVNSYFIFYILKATRKFTFN</sequence>
<organism evidence="2">
    <name type="scientific">Marivirga arenosa</name>
    <dbReference type="NCBI Taxonomy" id="3059076"/>
    <lineage>
        <taxon>Bacteria</taxon>
        <taxon>Pseudomonadati</taxon>
        <taxon>Bacteroidota</taxon>
        <taxon>Cytophagia</taxon>
        <taxon>Cytophagales</taxon>
        <taxon>Marivirgaceae</taxon>
        <taxon>Marivirga</taxon>
    </lineage>
</organism>
<gene>
    <name evidence="2" type="ORF">QYS47_02145</name>
</gene>
<feature type="transmembrane region" description="Helical" evidence="1">
    <location>
        <begin position="402"/>
        <end position="421"/>
    </location>
</feature>
<dbReference type="RefSeq" id="WP_322348333.1">
    <property type="nucleotide sequence ID" value="NZ_CP129968.2"/>
</dbReference>
<dbReference type="AlphaFoldDB" id="A0AA49GEW8"/>
<keyword evidence="1" id="KW-0812">Transmembrane</keyword>
<dbReference type="EMBL" id="CP129968">
    <property type="protein sequence ID" value="WKK81198.2"/>
    <property type="molecule type" value="Genomic_DNA"/>
</dbReference>
<accession>A0AA49GEW8</accession>
<feature type="transmembrane region" description="Helical" evidence="1">
    <location>
        <begin position="459"/>
        <end position="481"/>
    </location>
</feature>
<evidence type="ECO:0000256" key="1">
    <source>
        <dbReference type="SAM" id="Phobius"/>
    </source>
</evidence>